<gene>
    <name evidence="1" type="ORF">RF55_10674</name>
</gene>
<sequence>MGHYRPTNGGVGFIVNHKIEHLVAKYSAVLVIFLVMKLSKRTIREDFVVNEEMLGLASLCDTTKGFDIYDAFIKITKEFNIDFNKCLAIITDDAPAMVGLKEDFISNSSHNEHVELHGRGSFGHRTIRHVAIGYSAIGHNTLRTVHLDTVPKWAQ</sequence>
<dbReference type="PANTHER" id="PTHR45913:SF21">
    <property type="entry name" value="DUF4371 DOMAIN-CONTAINING PROTEIN"/>
    <property type="match status" value="1"/>
</dbReference>
<dbReference type="PaxDb" id="67767-A0A0J7NAN1"/>
<comment type="caution">
    <text evidence="1">The sequence shown here is derived from an EMBL/GenBank/DDBJ whole genome shotgun (WGS) entry which is preliminary data.</text>
</comment>
<proteinExistence type="predicted"/>
<dbReference type="Proteomes" id="UP000036403">
    <property type="component" value="Unassembled WGS sequence"/>
</dbReference>
<dbReference type="STRING" id="67767.A0A0J7NAN1"/>
<dbReference type="AlphaFoldDB" id="A0A0J7NAN1"/>
<reference evidence="1 2" key="1">
    <citation type="submission" date="2015-04" db="EMBL/GenBank/DDBJ databases">
        <title>Lasius niger genome sequencing.</title>
        <authorList>
            <person name="Konorov E.A."/>
            <person name="Nikitin M.A."/>
            <person name="Kirill M.V."/>
            <person name="Chang P."/>
        </authorList>
    </citation>
    <scope>NUCLEOTIDE SEQUENCE [LARGE SCALE GENOMIC DNA]</scope>
    <source>
        <tissue evidence="1">Whole</tissue>
    </source>
</reference>
<evidence type="ECO:0000313" key="1">
    <source>
        <dbReference type="EMBL" id="KMQ89670.1"/>
    </source>
</evidence>
<evidence type="ECO:0000313" key="2">
    <source>
        <dbReference type="Proteomes" id="UP000036403"/>
    </source>
</evidence>
<name>A0A0J7NAN1_LASNI</name>
<dbReference type="PANTHER" id="PTHR45913">
    <property type="entry name" value="EPM2A-INTERACTING PROTEIN 1"/>
    <property type="match status" value="1"/>
</dbReference>
<keyword evidence="2" id="KW-1185">Reference proteome</keyword>
<organism evidence="1 2">
    <name type="scientific">Lasius niger</name>
    <name type="common">Black garden ant</name>
    <dbReference type="NCBI Taxonomy" id="67767"/>
    <lineage>
        <taxon>Eukaryota</taxon>
        <taxon>Metazoa</taxon>
        <taxon>Ecdysozoa</taxon>
        <taxon>Arthropoda</taxon>
        <taxon>Hexapoda</taxon>
        <taxon>Insecta</taxon>
        <taxon>Pterygota</taxon>
        <taxon>Neoptera</taxon>
        <taxon>Endopterygota</taxon>
        <taxon>Hymenoptera</taxon>
        <taxon>Apocrita</taxon>
        <taxon>Aculeata</taxon>
        <taxon>Formicoidea</taxon>
        <taxon>Formicidae</taxon>
        <taxon>Formicinae</taxon>
        <taxon>Lasius</taxon>
        <taxon>Lasius</taxon>
    </lineage>
</organism>
<protein>
    <submittedName>
        <fullName evidence="1">General transcription factor ii-i repeat domain-containing protein 2b</fullName>
    </submittedName>
</protein>
<accession>A0A0J7NAN1</accession>
<dbReference type="OrthoDB" id="7701213at2759"/>
<dbReference type="EMBL" id="LBMM01007510">
    <property type="protein sequence ID" value="KMQ89670.1"/>
    <property type="molecule type" value="Genomic_DNA"/>
</dbReference>